<keyword evidence="1" id="KW-1133">Transmembrane helix</keyword>
<dbReference type="AlphaFoldDB" id="A0A822ZAT9"/>
<keyword evidence="1" id="KW-0472">Membrane</keyword>
<evidence type="ECO:0000313" key="3">
    <source>
        <dbReference type="Proteomes" id="UP000607653"/>
    </source>
</evidence>
<gene>
    <name evidence="2" type="ORF">HUJ06_001624</name>
</gene>
<evidence type="ECO:0000256" key="1">
    <source>
        <dbReference type="SAM" id="Phobius"/>
    </source>
</evidence>
<proteinExistence type="predicted"/>
<protein>
    <submittedName>
        <fullName evidence="2">Uncharacterized protein</fullName>
    </submittedName>
</protein>
<organism evidence="2 3">
    <name type="scientific">Nelumbo nucifera</name>
    <name type="common">Sacred lotus</name>
    <dbReference type="NCBI Taxonomy" id="4432"/>
    <lineage>
        <taxon>Eukaryota</taxon>
        <taxon>Viridiplantae</taxon>
        <taxon>Streptophyta</taxon>
        <taxon>Embryophyta</taxon>
        <taxon>Tracheophyta</taxon>
        <taxon>Spermatophyta</taxon>
        <taxon>Magnoliopsida</taxon>
        <taxon>Proteales</taxon>
        <taxon>Nelumbonaceae</taxon>
        <taxon>Nelumbo</taxon>
    </lineage>
</organism>
<keyword evidence="1" id="KW-0812">Transmembrane</keyword>
<keyword evidence="3" id="KW-1185">Reference proteome</keyword>
<evidence type="ECO:0000313" key="2">
    <source>
        <dbReference type="EMBL" id="DAD43394.1"/>
    </source>
</evidence>
<accession>A0A822ZAT9</accession>
<sequence>MDFPFPLNLAIASFMASFLFMLARTFA</sequence>
<dbReference type="EMBL" id="DUZY01000006">
    <property type="protein sequence ID" value="DAD43394.1"/>
    <property type="molecule type" value="Genomic_DNA"/>
</dbReference>
<reference evidence="2 3" key="1">
    <citation type="journal article" date="2020" name="Mol. Biol. Evol.">
        <title>Distinct Expression and Methylation Patterns for Genes with Different Fates following a Single Whole-Genome Duplication in Flowering Plants.</title>
        <authorList>
            <person name="Shi T."/>
            <person name="Rahmani R.S."/>
            <person name="Gugger P.F."/>
            <person name="Wang M."/>
            <person name="Li H."/>
            <person name="Zhang Y."/>
            <person name="Li Z."/>
            <person name="Wang Q."/>
            <person name="Van de Peer Y."/>
            <person name="Marchal K."/>
            <person name="Chen J."/>
        </authorList>
    </citation>
    <scope>NUCLEOTIDE SEQUENCE [LARGE SCALE GENOMIC DNA]</scope>
    <source>
        <tissue evidence="2">Leaf</tissue>
    </source>
</reference>
<feature type="transmembrane region" description="Helical" evidence="1">
    <location>
        <begin position="6"/>
        <end position="23"/>
    </location>
</feature>
<dbReference type="Proteomes" id="UP000607653">
    <property type="component" value="Unassembled WGS sequence"/>
</dbReference>
<name>A0A822ZAT9_NELNU</name>
<comment type="caution">
    <text evidence="2">The sequence shown here is derived from an EMBL/GenBank/DDBJ whole genome shotgun (WGS) entry which is preliminary data.</text>
</comment>